<reference evidence="1 2" key="1">
    <citation type="submission" date="2016-04" db="EMBL/GenBank/DDBJ databases">
        <authorList>
            <person name="Peeters C."/>
        </authorList>
    </citation>
    <scope>NUCLEOTIDE SEQUENCE [LARGE SCALE GENOMIC DNA]</scope>
    <source>
        <strain evidence="1">LMG 29311</strain>
    </source>
</reference>
<organism evidence="1 2">
    <name type="scientific">Burkholderia multivorans</name>
    <dbReference type="NCBI Taxonomy" id="87883"/>
    <lineage>
        <taxon>Bacteria</taxon>
        <taxon>Pseudomonadati</taxon>
        <taxon>Pseudomonadota</taxon>
        <taxon>Betaproteobacteria</taxon>
        <taxon>Burkholderiales</taxon>
        <taxon>Burkholderiaceae</taxon>
        <taxon>Burkholderia</taxon>
        <taxon>Burkholderia cepacia complex</taxon>
    </lineage>
</organism>
<gene>
    <name evidence="1" type="ORF">UA18_03574</name>
</gene>
<name>A0ABD7L6S6_9BURK</name>
<dbReference type="EMBL" id="FKJW01000005">
    <property type="protein sequence ID" value="SAJ97400.1"/>
    <property type="molecule type" value="Genomic_DNA"/>
</dbReference>
<evidence type="ECO:0000313" key="2">
    <source>
        <dbReference type="Proteomes" id="UP000196218"/>
    </source>
</evidence>
<accession>A0ABD7L6S6</accession>
<evidence type="ECO:0008006" key="3">
    <source>
        <dbReference type="Google" id="ProtNLM"/>
    </source>
</evidence>
<evidence type="ECO:0000313" key="1">
    <source>
        <dbReference type="EMBL" id="SAJ97400.1"/>
    </source>
</evidence>
<sequence length="475" mass="54988">MEYPEFNWWEGCVRAYESRFSIFLRFCDLNNLSVRKGIDALNWRPDRPSEFPNEEIERLAATLGEPVSIVGTAIRQCLSLNKCGSYSLDLQDRSEFAIRVCPECAKFGYHSVFHEAIWLALCPFHAMPLQVAKPHRHCGTILEGCIVALRNVMRTHCEKWPLVESGPADDGLREVPSSILAWVTHVTEAATQYSNEDIFIYHTSHVFERAPYAQKLGQLYAIEPPTDLIKPYLRPAGMEWQNEQKVFDDFLEFFGNGQGWRVVLWRALDFFVQTGALSLHPPPFVDLYNRLVAPLRERHATCCCRWFGIPVGGDQIFWQECEPDAAKYHDARCPYEVALDELDFRWGRWAAILKGRRAGQEFGRLICIAQDLLDRDFVRLVNDRDFGTEPNFKRMQETFGHYVWNLDAPTLDLFNTATEWQMSMEVEAVTAWLGRIDVSNRPGPWTLPSECVRIQRKGDRLLLMRWIRRESADQS</sequence>
<protein>
    <recommendedName>
        <fullName evidence="3">TniQ protein</fullName>
    </recommendedName>
</protein>
<proteinExistence type="predicted"/>
<dbReference type="AlphaFoldDB" id="A0ABD7L6S6"/>
<dbReference type="Proteomes" id="UP000196218">
    <property type="component" value="Unassembled WGS sequence"/>
</dbReference>
<comment type="caution">
    <text evidence="1">The sequence shown here is derived from an EMBL/GenBank/DDBJ whole genome shotgun (WGS) entry which is preliminary data.</text>
</comment>